<name>A0A2W5RT02_ACIJO</name>
<dbReference type="Gene3D" id="3.30.70.2330">
    <property type="match status" value="1"/>
</dbReference>
<comment type="caution">
    <text evidence="1">The sequence shown here is derived from an EMBL/GenBank/DDBJ whole genome shotgun (WGS) entry which is preliminary data.</text>
</comment>
<dbReference type="EMBL" id="QFQJ01000002">
    <property type="protein sequence ID" value="PZQ93788.1"/>
    <property type="molecule type" value="Genomic_DNA"/>
</dbReference>
<evidence type="ECO:0000313" key="2">
    <source>
        <dbReference type="Proteomes" id="UP000249282"/>
    </source>
</evidence>
<organism evidence="1 2">
    <name type="scientific">Acinetobacter johnsonii</name>
    <dbReference type="NCBI Taxonomy" id="40214"/>
    <lineage>
        <taxon>Bacteria</taxon>
        <taxon>Pseudomonadati</taxon>
        <taxon>Pseudomonadota</taxon>
        <taxon>Gammaproteobacteria</taxon>
        <taxon>Moraxellales</taxon>
        <taxon>Moraxellaceae</taxon>
        <taxon>Acinetobacter</taxon>
    </lineage>
</organism>
<sequence>MMWFLIVLLIIAAVVGYSVWQVLRESGGYENYKKLRAEELRPKVANNKAVEPKKSIPPRLPVMNGGISTKAKYRLEYDGAYDFESYPFEIVGEASYQSNIERFSVKREAKGCFTEVEARIIRDINNSYDKNATRVDINGLTVGYFARNNAESWVKLLAKLNMPDNCAVYVGAVIVGGGNKDNKFGVRLDMPSRVANSAKYIELV</sequence>
<dbReference type="Proteomes" id="UP000249282">
    <property type="component" value="Unassembled WGS sequence"/>
</dbReference>
<evidence type="ECO:0008006" key="3">
    <source>
        <dbReference type="Google" id="ProtNLM"/>
    </source>
</evidence>
<evidence type="ECO:0000313" key="1">
    <source>
        <dbReference type="EMBL" id="PZQ93788.1"/>
    </source>
</evidence>
<protein>
    <recommendedName>
        <fullName evidence="3">HIRAN domain-containing protein</fullName>
    </recommendedName>
</protein>
<proteinExistence type="predicted"/>
<dbReference type="AlphaFoldDB" id="A0A2W5RT02"/>
<gene>
    <name evidence="1" type="ORF">DI542_01040</name>
</gene>
<reference evidence="1 2" key="1">
    <citation type="submission" date="2017-11" db="EMBL/GenBank/DDBJ databases">
        <title>Infants hospitalized years apart are colonized by the same room-sourced microbial strains.</title>
        <authorList>
            <person name="Brooks B."/>
            <person name="Olm M.R."/>
            <person name="Firek B.A."/>
            <person name="Baker R."/>
            <person name="Thomas B.C."/>
            <person name="Morowitz M.J."/>
            <person name="Banfield J.F."/>
        </authorList>
    </citation>
    <scope>NUCLEOTIDE SEQUENCE [LARGE SCALE GENOMIC DNA]</scope>
    <source>
        <strain evidence="1">S2_003_000_R3_20</strain>
    </source>
</reference>
<accession>A0A2W5RT02</accession>